<proteinExistence type="predicted"/>
<reference evidence="1" key="1">
    <citation type="submission" date="2011-12" db="EMBL/GenBank/DDBJ databases">
        <title>Nucleotide Diversity and Divergence in the Loblolly Pine Gene Space.</title>
        <authorList>
            <person name="Neale D.B."/>
            <person name="Wegrzyn J.L."/>
            <person name="Lee J.M."/>
            <person name="Eckert A.J."/>
            <person name="Liechty J.D."/>
            <person name="Stevens K.A."/>
            <person name="Langley C.H."/>
        </authorList>
    </citation>
    <scope>NUCLEOTIDE SEQUENCE</scope>
    <source>
        <strain evidence="1">6621</strain>
        <tissue evidence="1">Megagametophyte</tissue>
    </source>
</reference>
<dbReference type="EMBL" id="JQ263312">
    <property type="protein sequence ID" value="AEW08640.1"/>
    <property type="molecule type" value="Genomic_DNA"/>
</dbReference>
<organism evidence="1">
    <name type="scientific">Pinus radiata</name>
    <name type="common">Monterey pine</name>
    <name type="synonym">Pinus insignis</name>
    <dbReference type="NCBI Taxonomy" id="3347"/>
    <lineage>
        <taxon>Eukaryota</taxon>
        <taxon>Viridiplantae</taxon>
        <taxon>Streptophyta</taxon>
        <taxon>Embryophyta</taxon>
        <taxon>Tracheophyta</taxon>
        <taxon>Spermatophyta</taxon>
        <taxon>Pinopsida</taxon>
        <taxon>Pinidae</taxon>
        <taxon>Conifers I</taxon>
        <taxon>Pinales</taxon>
        <taxon>Pinaceae</taxon>
        <taxon>Pinus</taxon>
        <taxon>Pinus subgen. Pinus</taxon>
    </lineage>
</organism>
<sequence>PILAHHMRPILGDLYQNLHGQMLITSSGAEASSIRLVLHLVNSILTACK</sequence>
<evidence type="ECO:0000313" key="1">
    <source>
        <dbReference type="EMBL" id="AEW08640.1"/>
    </source>
</evidence>
<accession>H9MBZ4</accession>
<name>H9MBZ4_PINRA</name>
<dbReference type="AlphaFoldDB" id="H9MBZ4"/>
<protein>
    <submittedName>
        <fullName evidence="1">Uncharacterized protein</fullName>
    </submittedName>
</protein>
<dbReference type="InterPro" id="IPR044938">
    <property type="entry name" value="EDC4_C_sf"/>
</dbReference>
<gene>
    <name evidence="1" type="ORF">CL1017Contig1_03</name>
</gene>
<feature type="non-terminal residue" evidence="1">
    <location>
        <position position="1"/>
    </location>
</feature>
<dbReference type="Gene3D" id="1.10.220.100">
    <property type="entry name" value="conserved c-terminal region of ge- 1"/>
    <property type="match status" value="1"/>
</dbReference>